<evidence type="ECO:0000259" key="2">
    <source>
        <dbReference type="Pfam" id="PF15253"/>
    </source>
</evidence>
<organism evidence="3 4">
    <name type="scientific">Ostreococcus lucimarinus (strain CCE9901)</name>
    <dbReference type="NCBI Taxonomy" id="436017"/>
    <lineage>
        <taxon>Eukaryota</taxon>
        <taxon>Viridiplantae</taxon>
        <taxon>Chlorophyta</taxon>
        <taxon>Mamiellophyceae</taxon>
        <taxon>Mamiellales</taxon>
        <taxon>Bathycoccaceae</taxon>
        <taxon>Ostreococcus</taxon>
    </lineage>
</organism>
<dbReference type="Gramene" id="ABP00955">
    <property type="protein sequence ID" value="ABP00955"/>
    <property type="gene ID" value="OSTLU_94041"/>
</dbReference>
<dbReference type="Proteomes" id="UP000001568">
    <property type="component" value="Chromosome 20"/>
</dbReference>
<dbReference type="GeneID" id="5006695"/>
<feature type="domain" description="STIL N-terminal" evidence="2">
    <location>
        <begin position="70"/>
        <end position="206"/>
    </location>
</feature>
<dbReference type="OMA" id="ATWAACV"/>
<dbReference type="HOGENOM" id="CLU_549077_0_0_1"/>
<dbReference type="STRING" id="436017.A4SAM8"/>
<dbReference type="AlphaFoldDB" id="A4SAM8"/>
<accession>A4SAM8</accession>
<evidence type="ECO:0000313" key="4">
    <source>
        <dbReference type="Proteomes" id="UP000001568"/>
    </source>
</evidence>
<dbReference type="RefSeq" id="XP_001422638.1">
    <property type="nucleotide sequence ID" value="XM_001422601.1"/>
</dbReference>
<feature type="region of interest" description="Disordered" evidence="1">
    <location>
        <begin position="367"/>
        <end position="387"/>
    </location>
</feature>
<reference evidence="3 4" key="1">
    <citation type="journal article" date="2007" name="Proc. Natl. Acad. Sci. U.S.A.">
        <title>The tiny eukaryote Ostreococcus provides genomic insights into the paradox of plankton speciation.</title>
        <authorList>
            <person name="Palenik B."/>
            <person name="Grimwood J."/>
            <person name="Aerts A."/>
            <person name="Rouze P."/>
            <person name="Salamov A."/>
            <person name="Putnam N."/>
            <person name="Dupont C."/>
            <person name="Jorgensen R."/>
            <person name="Derelle E."/>
            <person name="Rombauts S."/>
            <person name="Zhou K."/>
            <person name="Otillar R."/>
            <person name="Merchant S.S."/>
            <person name="Podell S."/>
            <person name="Gaasterland T."/>
            <person name="Napoli C."/>
            <person name="Gendler K."/>
            <person name="Manuell A."/>
            <person name="Tai V."/>
            <person name="Vallon O."/>
            <person name="Piganeau G."/>
            <person name="Jancek S."/>
            <person name="Heijde M."/>
            <person name="Jabbari K."/>
            <person name="Bowler C."/>
            <person name="Lohr M."/>
            <person name="Robbens S."/>
            <person name="Werner G."/>
            <person name="Dubchak I."/>
            <person name="Pazour G.J."/>
            <person name="Ren Q."/>
            <person name="Paulsen I."/>
            <person name="Delwiche C."/>
            <person name="Schmutz J."/>
            <person name="Rokhsar D."/>
            <person name="Van de Peer Y."/>
            <person name="Moreau H."/>
            <person name="Grigoriev I.V."/>
        </authorList>
    </citation>
    <scope>NUCLEOTIDE SEQUENCE [LARGE SCALE GENOMIC DNA]</scope>
    <source>
        <strain evidence="3 4">CCE9901</strain>
    </source>
</reference>
<dbReference type="Pfam" id="PF15253">
    <property type="entry name" value="STIL_N"/>
    <property type="match status" value="1"/>
</dbReference>
<dbReference type="OrthoDB" id="76173at2759"/>
<sequence>METLPRDFSGDERSAASALHETAWAREETLREAFYAACESDAPLCPAMYCPTRAVATLVDDSRDGGGDGDAAALRVAFAINVPSCSFELTPIHPPRLATNDASVAAQARAASGDESGATTGFVTLDRARRVVFLSEAARGTEDEPITGVWVQGSKRVDDAATWAACVRFACSEHLNKHTQRGKFLCARLFAGSSAPAFYEVSASHSSSPFVPYGVDLIVRPGEPAEARATPIDEGVVPNYYRVRPQEYGAEHYGFVEDGDGEEEDATEEDDGEYDDYEEEYDEEYEEERRQRAAQMEFLQREIDSLREAIVSASFVDGEEEDEDDGDRYQVIRRRNYVDDEDDDDVSATVRRLAEDLSADVRRSRLEVATASDESEDGDARTRALDAPSFDPKALGYVKLPTDEAQAEAYDDALRLVDEDIARLRAPSRLADDGDGALRAEPRAAVARDVEEEDYFPRIKYDVSLERDDDDDDGDDEIIRRYLAAYGDDLLGAASSV</sequence>
<evidence type="ECO:0000313" key="3">
    <source>
        <dbReference type="EMBL" id="ABP00955.1"/>
    </source>
</evidence>
<proteinExistence type="predicted"/>
<feature type="region of interest" description="Disordered" evidence="1">
    <location>
        <begin position="256"/>
        <end position="286"/>
    </location>
</feature>
<name>A4SAM8_OSTLU</name>
<feature type="compositionally biased region" description="Acidic residues" evidence="1">
    <location>
        <begin position="257"/>
        <end position="286"/>
    </location>
</feature>
<keyword evidence="4" id="KW-1185">Reference proteome</keyword>
<protein>
    <recommendedName>
        <fullName evidence="2">STIL N-terminal domain-containing protein</fullName>
    </recommendedName>
</protein>
<dbReference type="KEGG" id="olu:OSTLU_94041"/>
<gene>
    <name evidence="3" type="ORF">OSTLU_94041</name>
</gene>
<dbReference type="InterPro" id="IPR057731">
    <property type="entry name" value="STIL_N"/>
</dbReference>
<evidence type="ECO:0000256" key="1">
    <source>
        <dbReference type="SAM" id="MobiDB-lite"/>
    </source>
</evidence>
<dbReference type="EMBL" id="CP000600">
    <property type="protein sequence ID" value="ABP00955.1"/>
    <property type="molecule type" value="Genomic_DNA"/>
</dbReference>